<keyword evidence="2" id="KW-1185">Reference proteome</keyword>
<accession>A1RQZ4</accession>
<dbReference type="GeneID" id="4616420"/>
<sequence>MTVFKMDDGVAPRDLKIDIITEGLREIRKMYVECISRSKPGICYAKAAGELISMFGSLLPNVWHDQELRYFVLRGTDGVLLAYDAETGKYVTLEIGKAVQVLLKYG</sequence>
<dbReference type="Proteomes" id="UP000002595">
    <property type="component" value="Chromosome"/>
</dbReference>
<dbReference type="eggNOG" id="arCOG06062">
    <property type="taxonomic scope" value="Archaea"/>
</dbReference>
<dbReference type="RefSeq" id="WP_011761953.1">
    <property type="nucleotide sequence ID" value="NC_008701.1"/>
</dbReference>
<gene>
    <name evidence="1" type="ordered locus">Pisl_0194</name>
</gene>
<evidence type="ECO:0000313" key="1">
    <source>
        <dbReference type="EMBL" id="ABL87376.1"/>
    </source>
</evidence>
<organism evidence="1 2">
    <name type="scientific">Pyrobaculum islandicum (strain DSM 4184 / JCM 9189 / GEO3)</name>
    <dbReference type="NCBI Taxonomy" id="384616"/>
    <lineage>
        <taxon>Archaea</taxon>
        <taxon>Thermoproteota</taxon>
        <taxon>Thermoprotei</taxon>
        <taxon>Thermoproteales</taxon>
        <taxon>Thermoproteaceae</taxon>
        <taxon>Pyrobaculum</taxon>
    </lineage>
</organism>
<reference evidence="1" key="1">
    <citation type="submission" date="2006-12" db="EMBL/GenBank/DDBJ databases">
        <title>Complete sequence of Pyrobaculum islandicum DSM 4184.</title>
        <authorList>
            <person name="Copeland A."/>
            <person name="Lucas S."/>
            <person name="Lapidus A."/>
            <person name="Barry K."/>
            <person name="Detter J.C."/>
            <person name="Glavina del Rio T."/>
            <person name="Dalin E."/>
            <person name="Tice H."/>
            <person name="Pitluck S."/>
            <person name="Meincke L."/>
            <person name="Brettin T."/>
            <person name="Bruce D."/>
            <person name="Han C."/>
            <person name="Tapia R."/>
            <person name="Gilna P."/>
            <person name="Schmutz J."/>
            <person name="Larimer F."/>
            <person name="Land M."/>
            <person name="Hauser L."/>
            <person name="Kyrpides N."/>
            <person name="Mikhailova N."/>
            <person name="Cozen A.E."/>
            <person name="Fitz-Gibbon S.T."/>
            <person name="House C.H."/>
            <person name="Saltikov C."/>
            <person name="Lowe T."/>
            <person name="Richardson P."/>
        </authorList>
    </citation>
    <scope>NUCLEOTIDE SEQUENCE [LARGE SCALE GENOMIC DNA]</scope>
    <source>
        <strain evidence="1">DSM 4184</strain>
    </source>
</reference>
<dbReference type="KEGG" id="pis:Pisl_0194"/>
<evidence type="ECO:0000313" key="2">
    <source>
        <dbReference type="Proteomes" id="UP000002595"/>
    </source>
</evidence>
<proteinExistence type="predicted"/>
<dbReference type="STRING" id="384616.Pisl_0194"/>
<protein>
    <submittedName>
        <fullName evidence="1">Uncharacterized protein</fullName>
    </submittedName>
</protein>
<dbReference type="AlphaFoldDB" id="A1RQZ4"/>
<name>A1RQZ4_PYRIL</name>
<dbReference type="EMBL" id="CP000504">
    <property type="protein sequence ID" value="ABL87376.1"/>
    <property type="molecule type" value="Genomic_DNA"/>
</dbReference>
<dbReference type="HOGENOM" id="CLU_2230484_0_0_2"/>